<reference evidence="13" key="1">
    <citation type="submission" date="2022-11" db="EMBL/GenBank/DDBJ databases">
        <authorList>
            <person name="Petersen C."/>
        </authorList>
    </citation>
    <scope>NUCLEOTIDE SEQUENCE</scope>
    <source>
        <strain evidence="13">IBT 34128</strain>
    </source>
</reference>
<evidence type="ECO:0000256" key="11">
    <source>
        <dbReference type="RuleBase" id="RU363115"/>
    </source>
</evidence>
<keyword evidence="6 11" id="KW-0378">Hydrolase</keyword>
<evidence type="ECO:0000259" key="12">
    <source>
        <dbReference type="Pfam" id="PF03416"/>
    </source>
</evidence>
<evidence type="ECO:0000256" key="10">
    <source>
        <dbReference type="ARBA" id="ARBA00029362"/>
    </source>
</evidence>
<dbReference type="GO" id="GO:0000045">
    <property type="term" value="P:autophagosome assembly"/>
    <property type="evidence" value="ECO:0007669"/>
    <property type="project" value="TreeGrafter"/>
</dbReference>
<dbReference type="InterPro" id="IPR046792">
    <property type="entry name" value="Peptidase_C54_cat"/>
</dbReference>
<comment type="function">
    <text evidence="11">Required for selective autophagic degradation of the nucleus (nucleophagy) as well as for mitophagy which contributes to regulate mitochondrial quantity and quality by eliminating the mitochondria to a basal level to fulfill cellular energy requirements and preventing excess ROS production.</text>
</comment>
<dbReference type="InterPro" id="IPR038765">
    <property type="entry name" value="Papain-like_cys_pep_sf"/>
</dbReference>
<gene>
    <name evidence="13" type="ORF">NUU61_000345</name>
</gene>
<keyword evidence="3" id="KW-0813">Transport</keyword>
<dbReference type="GO" id="GO:0005634">
    <property type="term" value="C:nucleus"/>
    <property type="evidence" value="ECO:0007669"/>
    <property type="project" value="UniProtKB-SubCell"/>
</dbReference>
<evidence type="ECO:0000256" key="9">
    <source>
        <dbReference type="ARBA" id="ARBA00023006"/>
    </source>
</evidence>
<keyword evidence="5 11" id="KW-0645">Protease</keyword>
<dbReference type="GO" id="GO:0000407">
    <property type="term" value="C:phagophore assembly site"/>
    <property type="evidence" value="ECO:0007669"/>
    <property type="project" value="UniProtKB-SubCell"/>
</dbReference>
<sequence length="205" mass="23339">MLTANRNLSSEYEDPKLRVYITNDTSDVYEDQFTRIARDDIGRIRPTLILLGIRLGIDRVTPVYWDGLRAALQYPQSVGVAGGRPSASHYFVGTQDSHLFFLDPHTTRPALPYRRSDEPHTKGEMDTCHTCRLRRIHIKDMDPSMLIGFLIQDEEDWADWKRRVASTSGQPVVHILPGGTHSDHGQERVEALDEVEILDDSDTPE</sequence>
<dbReference type="GO" id="GO:0034727">
    <property type="term" value="P:piecemeal microautophagy of the nucleus"/>
    <property type="evidence" value="ECO:0007669"/>
    <property type="project" value="TreeGrafter"/>
</dbReference>
<proteinExistence type="inferred from homology"/>
<keyword evidence="7" id="KW-0788">Thiol protease</keyword>
<evidence type="ECO:0000256" key="7">
    <source>
        <dbReference type="ARBA" id="ARBA00022807"/>
    </source>
</evidence>
<accession>A0A9W9KQX7</accession>
<evidence type="ECO:0000313" key="13">
    <source>
        <dbReference type="EMBL" id="KAJ5114586.1"/>
    </source>
</evidence>
<evidence type="ECO:0000256" key="2">
    <source>
        <dbReference type="ARBA" id="ARBA00010958"/>
    </source>
</evidence>
<evidence type="ECO:0000256" key="8">
    <source>
        <dbReference type="ARBA" id="ARBA00022927"/>
    </source>
</evidence>
<evidence type="ECO:0000256" key="6">
    <source>
        <dbReference type="ARBA" id="ARBA00022801"/>
    </source>
</evidence>
<dbReference type="InterPro" id="IPR005078">
    <property type="entry name" value="Peptidase_C54"/>
</dbReference>
<dbReference type="Proteomes" id="UP001141434">
    <property type="component" value="Unassembled WGS sequence"/>
</dbReference>
<dbReference type="GO" id="GO:0004197">
    <property type="term" value="F:cysteine-type endopeptidase activity"/>
    <property type="evidence" value="ECO:0007669"/>
    <property type="project" value="TreeGrafter"/>
</dbReference>
<dbReference type="EC" id="3.4.22.-" evidence="11"/>
<comment type="caution">
    <text evidence="13">The sequence shown here is derived from an EMBL/GenBank/DDBJ whole genome shotgun (WGS) entry which is preliminary data.</text>
</comment>
<dbReference type="GO" id="GO:0015031">
    <property type="term" value="P:protein transport"/>
    <property type="evidence" value="ECO:0007669"/>
    <property type="project" value="UniProtKB-KW"/>
</dbReference>
<dbReference type="GO" id="GO:0035973">
    <property type="term" value="P:aggrephagy"/>
    <property type="evidence" value="ECO:0007669"/>
    <property type="project" value="TreeGrafter"/>
</dbReference>
<evidence type="ECO:0000313" key="14">
    <source>
        <dbReference type="Proteomes" id="UP001141434"/>
    </source>
</evidence>
<keyword evidence="9" id="KW-0072">Autophagy</keyword>
<dbReference type="GO" id="GO:0016485">
    <property type="term" value="P:protein processing"/>
    <property type="evidence" value="ECO:0007669"/>
    <property type="project" value="TreeGrafter"/>
</dbReference>
<comment type="catalytic activity">
    <reaction evidence="10">
        <text>[protein]-C-terminal L-amino acid-glycyl-phosphatidylethanolamide + H2O = [protein]-C-terminal L-amino acid-glycine + a 1,2-diacyl-sn-glycero-3-phosphoethanolamine</text>
        <dbReference type="Rhea" id="RHEA:67548"/>
        <dbReference type="Rhea" id="RHEA-COMP:17323"/>
        <dbReference type="Rhea" id="RHEA-COMP:17324"/>
        <dbReference type="ChEBI" id="CHEBI:15377"/>
        <dbReference type="ChEBI" id="CHEBI:64612"/>
        <dbReference type="ChEBI" id="CHEBI:172940"/>
        <dbReference type="ChEBI" id="CHEBI:172941"/>
    </reaction>
    <physiologicalReaction direction="left-to-right" evidence="10">
        <dbReference type="Rhea" id="RHEA:67549"/>
    </physiologicalReaction>
</comment>
<dbReference type="PANTHER" id="PTHR22624">
    <property type="entry name" value="CYSTEINE PROTEASE ATG4"/>
    <property type="match status" value="1"/>
</dbReference>
<dbReference type="GO" id="GO:0019786">
    <property type="term" value="F:protein-phosphatidylethanolamide deconjugating activity"/>
    <property type="evidence" value="ECO:0007669"/>
    <property type="project" value="InterPro"/>
</dbReference>
<comment type="similarity">
    <text evidence="2 11">Belongs to the peptidase C54 family.</text>
</comment>
<dbReference type="GO" id="GO:0000423">
    <property type="term" value="P:mitophagy"/>
    <property type="evidence" value="ECO:0007669"/>
    <property type="project" value="TreeGrafter"/>
</dbReference>
<dbReference type="PANTHER" id="PTHR22624:SF49">
    <property type="entry name" value="CYSTEINE PROTEASE"/>
    <property type="match status" value="1"/>
</dbReference>
<dbReference type="OrthoDB" id="2960936at2759"/>
<dbReference type="GeneID" id="81390097"/>
<evidence type="ECO:0000256" key="4">
    <source>
        <dbReference type="ARBA" id="ARBA00022490"/>
    </source>
</evidence>
<dbReference type="AlphaFoldDB" id="A0A9W9KQX7"/>
<dbReference type="SUPFAM" id="SSF54001">
    <property type="entry name" value="Cysteine proteinases"/>
    <property type="match status" value="1"/>
</dbReference>
<name>A0A9W9KQX7_9EURO</name>
<keyword evidence="4 11" id="KW-0963">Cytoplasm</keyword>
<evidence type="ECO:0000256" key="5">
    <source>
        <dbReference type="ARBA" id="ARBA00022670"/>
    </source>
</evidence>
<reference evidence="13" key="2">
    <citation type="journal article" date="2023" name="IMA Fungus">
        <title>Comparative genomic study of the Penicillium genus elucidates a diverse pangenome and 15 lateral gene transfer events.</title>
        <authorList>
            <person name="Petersen C."/>
            <person name="Sorensen T."/>
            <person name="Nielsen M.R."/>
            <person name="Sondergaard T.E."/>
            <person name="Sorensen J.L."/>
            <person name="Fitzpatrick D.A."/>
            <person name="Frisvad J.C."/>
            <person name="Nielsen K.L."/>
        </authorList>
    </citation>
    <scope>NUCLEOTIDE SEQUENCE</scope>
    <source>
        <strain evidence="13">IBT 34128</strain>
    </source>
</reference>
<feature type="domain" description="Peptidase C54 catalytic" evidence="12">
    <location>
        <begin position="6"/>
        <end position="162"/>
    </location>
</feature>
<evidence type="ECO:0000256" key="1">
    <source>
        <dbReference type="ARBA" id="ARBA00004329"/>
    </source>
</evidence>
<keyword evidence="8" id="KW-0653">Protein transport</keyword>
<organism evidence="13 14">
    <name type="scientific">Penicillium alfredii</name>
    <dbReference type="NCBI Taxonomy" id="1506179"/>
    <lineage>
        <taxon>Eukaryota</taxon>
        <taxon>Fungi</taxon>
        <taxon>Dikarya</taxon>
        <taxon>Ascomycota</taxon>
        <taxon>Pezizomycotina</taxon>
        <taxon>Eurotiomycetes</taxon>
        <taxon>Eurotiomycetidae</taxon>
        <taxon>Eurotiales</taxon>
        <taxon>Aspergillaceae</taxon>
        <taxon>Penicillium</taxon>
    </lineage>
</organism>
<dbReference type="EMBL" id="JAPMSZ010000001">
    <property type="protein sequence ID" value="KAJ5114586.1"/>
    <property type="molecule type" value="Genomic_DNA"/>
</dbReference>
<protein>
    <recommendedName>
        <fullName evidence="11">Cysteine protease</fullName>
        <ecNumber evidence="11">3.4.22.-</ecNumber>
    </recommendedName>
</protein>
<keyword evidence="11" id="KW-0539">Nucleus</keyword>
<dbReference type="Pfam" id="PF03416">
    <property type="entry name" value="Peptidase_C54"/>
    <property type="match status" value="1"/>
</dbReference>
<dbReference type="RefSeq" id="XP_056515779.1">
    <property type="nucleotide sequence ID" value="XM_056650929.1"/>
</dbReference>
<comment type="subcellular location">
    <subcellularLocation>
        <location evidence="11">Nucleus</location>
    </subcellularLocation>
    <subcellularLocation>
        <location evidence="11">Cytoplasm</location>
    </subcellularLocation>
    <subcellularLocation>
        <location evidence="1">Preautophagosomal structure</location>
    </subcellularLocation>
</comment>
<evidence type="ECO:0000256" key="3">
    <source>
        <dbReference type="ARBA" id="ARBA00022448"/>
    </source>
</evidence>
<keyword evidence="14" id="KW-1185">Reference proteome</keyword>